<reference evidence="1" key="1">
    <citation type="submission" date="2021-05" db="EMBL/GenBank/DDBJ databases">
        <title>Encephalitozoon hellem ATCC 50604 Complete Genome.</title>
        <authorList>
            <person name="Mascarenhas dos Santos A.C."/>
            <person name="Julian A.T."/>
            <person name="Pombert J.-F."/>
        </authorList>
    </citation>
    <scope>NUCLEOTIDE SEQUENCE</scope>
    <source>
        <strain evidence="1">ATCC 50604</strain>
    </source>
</reference>
<dbReference type="Proteomes" id="UP001217963">
    <property type="component" value="Chromosome I"/>
</dbReference>
<dbReference type="Proteomes" id="UP001059546">
    <property type="component" value="Chromosome I"/>
</dbReference>
<evidence type="ECO:0000313" key="1">
    <source>
        <dbReference type="EMBL" id="UTX42356.1"/>
    </source>
</evidence>
<evidence type="ECO:0000313" key="4">
    <source>
        <dbReference type="Proteomes" id="UP001217963"/>
    </source>
</evidence>
<evidence type="ECO:0000313" key="2">
    <source>
        <dbReference type="EMBL" id="WEL37798.1"/>
    </source>
</evidence>
<gene>
    <name evidence="1" type="ORF">GPU96_01g00580</name>
    <name evidence="2" type="ORF">PFJ87_01g00510</name>
</gene>
<evidence type="ECO:0000313" key="3">
    <source>
        <dbReference type="Proteomes" id="UP001059546"/>
    </source>
</evidence>
<protein>
    <submittedName>
        <fullName evidence="1">Uncharacterized protein</fullName>
    </submittedName>
</protein>
<reference evidence="2 4" key="2">
    <citation type="submission" date="2023-02" db="EMBL/GenBank/DDBJ databases">
        <title>Encephalitozoon hellem ATCC 50451 complete genome.</title>
        <authorList>
            <person name="Mascarenhas dos Santos A.C."/>
            <person name="Julian A.T."/>
            <person name="Pombert J.-F."/>
        </authorList>
    </citation>
    <scope>NUCLEOTIDE SEQUENCE [LARGE SCALE GENOMIC DNA]</scope>
    <source>
        <strain evidence="2 4">ATCC 50451</strain>
    </source>
</reference>
<keyword evidence="4" id="KW-1185">Reference proteome</keyword>
<dbReference type="EMBL" id="CP075147">
    <property type="protein sequence ID" value="UTX42356.1"/>
    <property type="molecule type" value="Genomic_DNA"/>
</dbReference>
<organism evidence="1 3">
    <name type="scientific">Encephalitozoon hellem</name>
    <name type="common">Microsporidian parasite</name>
    <dbReference type="NCBI Taxonomy" id="27973"/>
    <lineage>
        <taxon>Eukaryota</taxon>
        <taxon>Fungi</taxon>
        <taxon>Fungi incertae sedis</taxon>
        <taxon>Microsporidia</taxon>
        <taxon>Unikaryonidae</taxon>
        <taxon>Encephalitozoon</taxon>
    </lineage>
</organism>
<dbReference type="EMBL" id="CP119062">
    <property type="protein sequence ID" value="WEL37798.1"/>
    <property type="molecule type" value="Genomic_DNA"/>
</dbReference>
<dbReference type="OrthoDB" id="2191268at2759"/>
<dbReference type="AlphaFoldDB" id="A0A9Q9C1K1"/>
<proteinExistence type="predicted"/>
<name>A0A9Q9C1K1_ENCHE</name>
<sequence length="284" mass="32810">MKELVDVLYYDYILYKLANLYTLETTSKEIGQYQKIAQKLLVKLRSDKVVFDTEIGLKFTYIKLYDLHLSFPKCAGRLHASCCQAHYMQFLSTSYDYLTKIMSEYSSLKECAAFNRLIYTVVAMGFVSSPTLEEFKSLSKEESLESMKLCLTQQGIKAETEEDFANEKEKLLKTFKIKAKDESSLFNKTFQHVMDELKKLFLSFDIPLLSFFGTSEVVQLKELYPNAFEGFEGIPGSLKSYKEEILKEYLDMRSSLNKTRSAFINPKDKGEKILWGSDTSPSER</sequence>
<accession>A0A9Q9C1K1</accession>